<dbReference type="EMBL" id="POUD01000011">
    <property type="protein sequence ID" value="PZG22117.1"/>
    <property type="molecule type" value="Genomic_DNA"/>
</dbReference>
<keyword evidence="1" id="KW-0805">Transcription regulation</keyword>
<dbReference type="PRINTS" id="PR00455">
    <property type="entry name" value="HTHTETR"/>
</dbReference>
<dbReference type="SUPFAM" id="SSF46689">
    <property type="entry name" value="Homeodomain-like"/>
    <property type="match status" value="1"/>
</dbReference>
<gene>
    <name evidence="6" type="ORF">C1J01_04955</name>
</gene>
<evidence type="ECO:0000259" key="5">
    <source>
        <dbReference type="PROSITE" id="PS50977"/>
    </source>
</evidence>
<keyword evidence="2 4" id="KW-0238">DNA-binding</keyword>
<dbReference type="PROSITE" id="PS50977">
    <property type="entry name" value="HTH_TETR_2"/>
    <property type="match status" value="1"/>
</dbReference>
<feature type="domain" description="HTH tetR-type" evidence="5">
    <location>
        <begin position="13"/>
        <end position="73"/>
    </location>
</feature>
<proteinExistence type="predicted"/>
<dbReference type="Pfam" id="PF13305">
    <property type="entry name" value="TetR_C_33"/>
    <property type="match status" value="1"/>
</dbReference>
<sequence>MPRTTRRDRYHHGDLRAALIDTAMELIAEQGVQGFSLAEASRRLGVAVSAPYRHFADRDELLLAVGVRAGELLATTVSAEIGGDSHEARLVAVARGYVRFAARHRPLFEAMFGTLMPVGEPEFERATQPVKGVFHTAATALAGGDPVAAESLGLAVAAVAHGYAGLLHLGMLGEGDDAVEHAVARAEAATRALIAGRSALT</sequence>
<dbReference type="InterPro" id="IPR050109">
    <property type="entry name" value="HTH-type_TetR-like_transc_reg"/>
</dbReference>
<name>A0A2W2FJZ2_9ACTN</name>
<dbReference type="GO" id="GO:0003700">
    <property type="term" value="F:DNA-binding transcription factor activity"/>
    <property type="evidence" value="ECO:0007669"/>
    <property type="project" value="TreeGrafter"/>
</dbReference>
<protein>
    <recommendedName>
        <fullName evidence="5">HTH tetR-type domain-containing protein</fullName>
    </recommendedName>
</protein>
<accession>A0A2W2FJZ2</accession>
<dbReference type="PANTHER" id="PTHR30055:SF220">
    <property type="entry name" value="TETR-FAMILY REGULATORY PROTEIN"/>
    <property type="match status" value="1"/>
</dbReference>
<feature type="DNA-binding region" description="H-T-H motif" evidence="4">
    <location>
        <begin position="36"/>
        <end position="55"/>
    </location>
</feature>
<dbReference type="OrthoDB" id="3173376at2"/>
<dbReference type="SUPFAM" id="SSF48498">
    <property type="entry name" value="Tetracyclin repressor-like, C-terminal domain"/>
    <property type="match status" value="1"/>
</dbReference>
<evidence type="ECO:0000256" key="1">
    <source>
        <dbReference type="ARBA" id="ARBA00023015"/>
    </source>
</evidence>
<dbReference type="InterPro" id="IPR025996">
    <property type="entry name" value="MT1864/Rv1816-like_C"/>
</dbReference>
<evidence type="ECO:0000256" key="2">
    <source>
        <dbReference type="ARBA" id="ARBA00023125"/>
    </source>
</evidence>
<evidence type="ECO:0000313" key="6">
    <source>
        <dbReference type="EMBL" id="PZG22117.1"/>
    </source>
</evidence>
<dbReference type="Proteomes" id="UP000249304">
    <property type="component" value="Unassembled WGS sequence"/>
</dbReference>
<reference evidence="6 7" key="1">
    <citation type="submission" date="2018-01" db="EMBL/GenBank/DDBJ databases">
        <title>Draft genome sequence of Nonomuraea sp. KC333.</title>
        <authorList>
            <person name="Sahin N."/>
            <person name="Saygin H."/>
            <person name="Ay H."/>
        </authorList>
    </citation>
    <scope>NUCLEOTIDE SEQUENCE [LARGE SCALE GENOMIC DNA]</scope>
    <source>
        <strain evidence="6 7">KC333</strain>
    </source>
</reference>
<evidence type="ECO:0000256" key="4">
    <source>
        <dbReference type="PROSITE-ProRule" id="PRU00335"/>
    </source>
</evidence>
<dbReference type="InterPro" id="IPR036271">
    <property type="entry name" value="Tet_transcr_reg_TetR-rel_C_sf"/>
</dbReference>
<evidence type="ECO:0000313" key="7">
    <source>
        <dbReference type="Proteomes" id="UP000249304"/>
    </source>
</evidence>
<organism evidence="6 7">
    <name type="scientific">Nonomuraea aridisoli</name>
    <dbReference type="NCBI Taxonomy" id="2070368"/>
    <lineage>
        <taxon>Bacteria</taxon>
        <taxon>Bacillati</taxon>
        <taxon>Actinomycetota</taxon>
        <taxon>Actinomycetes</taxon>
        <taxon>Streptosporangiales</taxon>
        <taxon>Streptosporangiaceae</taxon>
        <taxon>Nonomuraea</taxon>
    </lineage>
</organism>
<dbReference type="Gene3D" id="1.10.357.10">
    <property type="entry name" value="Tetracycline Repressor, domain 2"/>
    <property type="match status" value="1"/>
</dbReference>
<comment type="caution">
    <text evidence="6">The sequence shown here is derived from an EMBL/GenBank/DDBJ whole genome shotgun (WGS) entry which is preliminary data.</text>
</comment>
<evidence type="ECO:0000256" key="3">
    <source>
        <dbReference type="ARBA" id="ARBA00023163"/>
    </source>
</evidence>
<dbReference type="PANTHER" id="PTHR30055">
    <property type="entry name" value="HTH-TYPE TRANSCRIPTIONAL REGULATOR RUTR"/>
    <property type="match status" value="1"/>
</dbReference>
<keyword evidence="7" id="KW-1185">Reference proteome</keyword>
<dbReference type="AlphaFoldDB" id="A0A2W2FJZ2"/>
<dbReference type="InterPro" id="IPR001647">
    <property type="entry name" value="HTH_TetR"/>
</dbReference>
<keyword evidence="3" id="KW-0804">Transcription</keyword>
<dbReference type="GO" id="GO:0000976">
    <property type="term" value="F:transcription cis-regulatory region binding"/>
    <property type="evidence" value="ECO:0007669"/>
    <property type="project" value="TreeGrafter"/>
</dbReference>
<dbReference type="RefSeq" id="WP_111176475.1">
    <property type="nucleotide sequence ID" value="NZ_POUD01000011.1"/>
</dbReference>
<dbReference type="Pfam" id="PF00440">
    <property type="entry name" value="TetR_N"/>
    <property type="match status" value="1"/>
</dbReference>
<dbReference type="InterPro" id="IPR009057">
    <property type="entry name" value="Homeodomain-like_sf"/>
</dbReference>